<keyword evidence="4" id="KW-1185">Reference proteome</keyword>
<dbReference type="Gene3D" id="2.40.100.10">
    <property type="entry name" value="Cyclophilin-like"/>
    <property type="match status" value="1"/>
</dbReference>
<keyword evidence="1 3" id="KW-0413">Isomerase</keyword>
<dbReference type="GO" id="GO:0005737">
    <property type="term" value="C:cytoplasm"/>
    <property type="evidence" value="ECO:0007669"/>
    <property type="project" value="TreeGrafter"/>
</dbReference>
<dbReference type="InterPro" id="IPR029000">
    <property type="entry name" value="Cyclophilin-like_dom_sf"/>
</dbReference>
<organism evidence="3 4">
    <name type="scientific">Sciurus carolinensis</name>
    <name type="common">Eastern gray squirrel</name>
    <dbReference type="NCBI Taxonomy" id="30640"/>
    <lineage>
        <taxon>Eukaryota</taxon>
        <taxon>Metazoa</taxon>
        <taxon>Chordata</taxon>
        <taxon>Craniata</taxon>
        <taxon>Vertebrata</taxon>
        <taxon>Euteleostomi</taxon>
        <taxon>Mammalia</taxon>
        <taxon>Eutheria</taxon>
        <taxon>Euarchontoglires</taxon>
        <taxon>Glires</taxon>
        <taxon>Rodentia</taxon>
        <taxon>Sciuromorpha</taxon>
        <taxon>Sciuridae</taxon>
        <taxon>Sciurinae</taxon>
        <taxon>Sciurini</taxon>
        <taxon>Sciurus</taxon>
    </lineage>
</organism>
<evidence type="ECO:0000259" key="2">
    <source>
        <dbReference type="PROSITE" id="PS50072"/>
    </source>
</evidence>
<evidence type="ECO:0000256" key="1">
    <source>
        <dbReference type="RuleBase" id="RU363019"/>
    </source>
</evidence>
<comment type="similarity">
    <text evidence="1">Belongs to the cyclophilin-type PPIase family.</text>
</comment>
<evidence type="ECO:0000313" key="4">
    <source>
        <dbReference type="Proteomes" id="UP001166674"/>
    </source>
</evidence>
<dbReference type="GO" id="GO:0003755">
    <property type="term" value="F:peptidyl-prolyl cis-trans isomerase activity"/>
    <property type="evidence" value="ECO:0007669"/>
    <property type="project" value="UniProtKB-UniRule"/>
</dbReference>
<dbReference type="GO" id="GO:0016018">
    <property type="term" value="F:cyclosporin A binding"/>
    <property type="evidence" value="ECO:0007669"/>
    <property type="project" value="TreeGrafter"/>
</dbReference>
<comment type="catalytic activity">
    <reaction evidence="1">
        <text>[protein]-peptidylproline (omega=180) = [protein]-peptidylproline (omega=0)</text>
        <dbReference type="Rhea" id="RHEA:16237"/>
        <dbReference type="Rhea" id="RHEA-COMP:10747"/>
        <dbReference type="Rhea" id="RHEA-COMP:10748"/>
        <dbReference type="ChEBI" id="CHEBI:83833"/>
        <dbReference type="ChEBI" id="CHEBI:83834"/>
        <dbReference type="EC" id="5.2.1.8"/>
    </reaction>
</comment>
<dbReference type="PRINTS" id="PR00153">
    <property type="entry name" value="CSAPPISMRASE"/>
</dbReference>
<dbReference type="GO" id="GO:0006457">
    <property type="term" value="P:protein folding"/>
    <property type="evidence" value="ECO:0007669"/>
    <property type="project" value="TreeGrafter"/>
</dbReference>
<dbReference type="AlphaFoldDB" id="A0AA41N9C8"/>
<dbReference type="Pfam" id="PF00160">
    <property type="entry name" value="Pro_isomerase"/>
    <property type="match status" value="1"/>
</dbReference>
<feature type="domain" description="PPIase cyclophilin-type" evidence="2">
    <location>
        <begin position="1"/>
        <end position="77"/>
    </location>
</feature>
<reference evidence="3" key="1">
    <citation type="submission" date="2020-03" db="EMBL/GenBank/DDBJ databases">
        <title>Studies in the Genomics of Life Span.</title>
        <authorList>
            <person name="Glass D."/>
        </authorList>
    </citation>
    <scope>NUCLEOTIDE SEQUENCE</scope>
    <source>
        <strain evidence="3">SUZIE</strain>
        <tissue evidence="3">Muscle</tissue>
    </source>
</reference>
<name>A0AA41N9C8_SCICA</name>
<sequence length="103" mass="11262">MARAASPSMYGEKSDDKSFILKHTGPGILPMANAGQNTKGSQFFICTAKTERLDGKHLVFGKVKEGMNILEAMEHFGFMKVKAARIPPLLTVDNSNIFDLCLS</sequence>
<dbReference type="PANTHER" id="PTHR11071">
    <property type="entry name" value="PEPTIDYL-PROLYL CIS-TRANS ISOMERASE"/>
    <property type="match status" value="1"/>
</dbReference>
<dbReference type="EC" id="5.2.1.8" evidence="1"/>
<dbReference type="InterPro" id="IPR002130">
    <property type="entry name" value="Cyclophilin-type_PPIase_dom"/>
</dbReference>
<protein>
    <recommendedName>
        <fullName evidence="1">Peptidyl-prolyl cis-trans isomerase</fullName>
        <shortName evidence="1">PPIase</shortName>
        <ecNumber evidence="1">5.2.1.8</ecNumber>
    </recommendedName>
</protein>
<keyword evidence="1" id="KW-0697">Rotamase</keyword>
<evidence type="ECO:0000313" key="3">
    <source>
        <dbReference type="EMBL" id="MBZ3886058.1"/>
    </source>
</evidence>
<comment type="function">
    <text evidence="1">PPIases accelerate the folding of proteins. It catalyzes the cis-trans isomerization of proline imidic peptide bonds in oligopeptides.</text>
</comment>
<dbReference type="PROSITE" id="PS50072">
    <property type="entry name" value="CSA_PPIASE_2"/>
    <property type="match status" value="1"/>
</dbReference>
<comment type="caution">
    <text evidence="3">The sequence shown here is derived from an EMBL/GenBank/DDBJ whole genome shotgun (WGS) entry which is preliminary data.</text>
</comment>
<proteinExistence type="inferred from homology"/>
<gene>
    <name evidence="3" type="ORF">SUZIE_186045</name>
</gene>
<dbReference type="PANTHER" id="PTHR11071:SF490">
    <property type="entry name" value="PEPTIDYL-PROLYL CIS-TRANS ISOMERASE A"/>
    <property type="match status" value="1"/>
</dbReference>
<accession>A0AA41N9C8</accession>
<dbReference type="SUPFAM" id="SSF50891">
    <property type="entry name" value="Cyclophilin-like"/>
    <property type="match status" value="1"/>
</dbReference>
<dbReference type="Proteomes" id="UP001166674">
    <property type="component" value="Unassembled WGS sequence"/>
</dbReference>
<dbReference type="EMBL" id="JAATJV010404734">
    <property type="protein sequence ID" value="MBZ3886058.1"/>
    <property type="molecule type" value="Genomic_DNA"/>
</dbReference>